<feature type="signal peptide" evidence="2">
    <location>
        <begin position="1"/>
        <end position="26"/>
    </location>
</feature>
<name>A0A1V6Q5Y6_9EURO</name>
<reference evidence="4" key="1">
    <citation type="journal article" date="2017" name="Nat. Microbiol.">
        <title>Global analysis of biosynthetic gene clusters reveals vast potential of secondary metabolite production in Penicillium species.</title>
        <authorList>
            <person name="Nielsen J.C."/>
            <person name="Grijseels S."/>
            <person name="Prigent S."/>
            <person name="Ji B."/>
            <person name="Dainat J."/>
            <person name="Nielsen K.F."/>
            <person name="Frisvad J.C."/>
            <person name="Workman M."/>
            <person name="Nielsen J."/>
        </authorList>
    </citation>
    <scope>NUCLEOTIDE SEQUENCE [LARGE SCALE GENOMIC DNA]</scope>
    <source>
        <strain evidence="4">IBT 31811</strain>
    </source>
</reference>
<organism evidence="3 4">
    <name type="scientific">Penicillium antarcticum</name>
    <dbReference type="NCBI Taxonomy" id="416450"/>
    <lineage>
        <taxon>Eukaryota</taxon>
        <taxon>Fungi</taxon>
        <taxon>Dikarya</taxon>
        <taxon>Ascomycota</taxon>
        <taxon>Pezizomycotina</taxon>
        <taxon>Eurotiomycetes</taxon>
        <taxon>Eurotiomycetidae</taxon>
        <taxon>Eurotiales</taxon>
        <taxon>Aspergillaceae</taxon>
        <taxon>Penicillium</taxon>
    </lineage>
</organism>
<feature type="chain" id="PRO_5012325190" evidence="2">
    <location>
        <begin position="27"/>
        <end position="201"/>
    </location>
</feature>
<evidence type="ECO:0000313" key="3">
    <source>
        <dbReference type="EMBL" id="OQD84427.1"/>
    </source>
</evidence>
<accession>A0A1V6Q5Y6</accession>
<keyword evidence="2" id="KW-0732">Signal</keyword>
<feature type="region of interest" description="Disordered" evidence="1">
    <location>
        <begin position="182"/>
        <end position="201"/>
    </location>
</feature>
<feature type="compositionally biased region" description="Basic and acidic residues" evidence="1">
    <location>
        <begin position="183"/>
        <end position="194"/>
    </location>
</feature>
<comment type="caution">
    <text evidence="3">The sequence shown here is derived from an EMBL/GenBank/DDBJ whole genome shotgun (WGS) entry which is preliminary data.</text>
</comment>
<dbReference type="AlphaFoldDB" id="A0A1V6Q5Y6"/>
<dbReference type="EMBL" id="MDYN01000013">
    <property type="protein sequence ID" value="OQD84427.1"/>
    <property type="molecule type" value="Genomic_DNA"/>
</dbReference>
<evidence type="ECO:0000313" key="4">
    <source>
        <dbReference type="Proteomes" id="UP000191672"/>
    </source>
</evidence>
<proteinExistence type="predicted"/>
<keyword evidence="4" id="KW-1185">Reference proteome</keyword>
<sequence length="201" mass="22503">MSPQKVKNEKISLSFSLLLLTGTCSSHRNLEMAFAKGLCACLLRCSSHITEEDRKDYKEQWADELQELVALDIAPVRVSLKDFPRLKNLSIGAHTLCYLARNTGDGKKQLDLKSFNLVDHIPSTLRSLQVYGHGQSADNPYLDYESDLDINAQIEQLAREQGVKLRGLMIFGGVDPCISNGRTVDERSDDNRFDEVDDDVG</sequence>
<gene>
    <name evidence="3" type="ORF">PENANT_c013G09877</name>
</gene>
<evidence type="ECO:0000256" key="2">
    <source>
        <dbReference type="SAM" id="SignalP"/>
    </source>
</evidence>
<dbReference type="Proteomes" id="UP000191672">
    <property type="component" value="Unassembled WGS sequence"/>
</dbReference>
<evidence type="ECO:0000256" key="1">
    <source>
        <dbReference type="SAM" id="MobiDB-lite"/>
    </source>
</evidence>
<protein>
    <submittedName>
        <fullName evidence="3">Uncharacterized protein</fullName>
    </submittedName>
</protein>
<dbReference type="STRING" id="416450.A0A1V6Q5Y6"/>